<name>A0A7C3C166_9PROT</name>
<evidence type="ECO:0000313" key="1">
    <source>
        <dbReference type="EMBL" id="HFB54559.1"/>
    </source>
</evidence>
<dbReference type="Gene3D" id="2.60.40.1880">
    <property type="entry name" value="Invasion associated locus B (IalB) protein"/>
    <property type="match status" value="1"/>
</dbReference>
<accession>A0A7C3C166</accession>
<dbReference type="EMBL" id="DRMN01000096">
    <property type="protein sequence ID" value="HFB54559.1"/>
    <property type="molecule type" value="Genomic_DNA"/>
</dbReference>
<dbReference type="Pfam" id="PF06776">
    <property type="entry name" value="IalB"/>
    <property type="match status" value="1"/>
</dbReference>
<dbReference type="InterPro" id="IPR010642">
    <property type="entry name" value="Invasion_prot_B"/>
</dbReference>
<evidence type="ECO:0008006" key="2">
    <source>
        <dbReference type="Google" id="ProtNLM"/>
    </source>
</evidence>
<dbReference type="AlphaFoldDB" id="A0A7C3C166"/>
<organism evidence="1">
    <name type="scientific">Hellea balneolensis</name>
    <dbReference type="NCBI Taxonomy" id="287478"/>
    <lineage>
        <taxon>Bacteria</taxon>
        <taxon>Pseudomonadati</taxon>
        <taxon>Pseudomonadota</taxon>
        <taxon>Alphaproteobacteria</taxon>
        <taxon>Maricaulales</taxon>
        <taxon>Robiginitomaculaceae</taxon>
        <taxon>Hellea</taxon>
    </lineage>
</organism>
<protein>
    <recommendedName>
        <fullName evidence="2">Invasion associated locus B family protein</fullName>
    </recommendedName>
</protein>
<comment type="caution">
    <text evidence="1">The sequence shown here is derived from an EMBL/GenBank/DDBJ whole genome shotgun (WGS) entry which is preliminary data.</text>
</comment>
<dbReference type="InterPro" id="IPR038696">
    <property type="entry name" value="IalB_sf"/>
</dbReference>
<gene>
    <name evidence="1" type="ORF">ENJ46_01430</name>
</gene>
<sequence>MAHADTGAKLEAVFTDWSVYSKSAGKDKVCYALAKPVSKTPSSVKHGDIYFMVANWKSGAAKEQPSLLTGYDLKLQIPPTARVGSSKIPMYATQNEAFIESGTDEKKLVRAMRKGALMRVDAVSARGTQTSYEFSLKGVTAALKKARSTCQ</sequence>
<dbReference type="Proteomes" id="UP000886042">
    <property type="component" value="Unassembled WGS sequence"/>
</dbReference>
<proteinExistence type="predicted"/>
<reference evidence="1" key="1">
    <citation type="journal article" date="2020" name="mSystems">
        <title>Genome- and Community-Level Interaction Insights into Carbon Utilization and Element Cycling Functions of Hydrothermarchaeota in Hydrothermal Sediment.</title>
        <authorList>
            <person name="Zhou Z."/>
            <person name="Liu Y."/>
            <person name="Xu W."/>
            <person name="Pan J."/>
            <person name="Luo Z.H."/>
            <person name="Li M."/>
        </authorList>
    </citation>
    <scope>NUCLEOTIDE SEQUENCE [LARGE SCALE GENOMIC DNA]</scope>
    <source>
        <strain evidence="1">HyVt-489</strain>
    </source>
</reference>